<dbReference type="InterPro" id="IPR016208">
    <property type="entry name" value="Ald_Oxase/xanthine_DH-like"/>
</dbReference>
<dbReference type="InterPro" id="IPR037165">
    <property type="entry name" value="AldOxase/xan_DH_Mopterin-bd_sf"/>
</dbReference>
<dbReference type="PANTHER" id="PTHR11908:SF132">
    <property type="entry name" value="ALDEHYDE OXIDASE 1-RELATED"/>
    <property type="match status" value="1"/>
</dbReference>
<dbReference type="Pfam" id="PF02738">
    <property type="entry name" value="MoCoBD_1"/>
    <property type="match status" value="1"/>
</dbReference>
<evidence type="ECO:0000313" key="5">
    <source>
        <dbReference type="Proteomes" id="UP001603978"/>
    </source>
</evidence>
<dbReference type="RefSeq" id="WP_393168942.1">
    <property type="nucleotide sequence ID" value="NZ_JBICRM010000014.1"/>
</dbReference>
<comment type="caution">
    <text evidence="4">The sequence shown here is derived from an EMBL/GenBank/DDBJ whole genome shotgun (WGS) entry which is preliminary data.</text>
</comment>
<evidence type="ECO:0000256" key="2">
    <source>
        <dbReference type="ARBA" id="ARBA00023002"/>
    </source>
</evidence>
<dbReference type="InterPro" id="IPR036856">
    <property type="entry name" value="Ald_Oxase/Xan_DH_a/b_sf"/>
</dbReference>
<gene>
    <name evidence="4" type="ORF">ACFLIM_23950</name>
</gene>
<dbReference type="SUPFAM" id="SSF54665">
    <property type="entry name" value="CO dehydrogenase molybdoprotein N-domain-like"/>
    <property type="match status" value="1"/>
</dbReference>
<name>A0ABW7AJC7_9ACTN</name>
<dbReference type="Gene3D" id="3.30.365.10">
    <property type="entry name" value="Aldehyde oxidase/xanthine dehydrogenase, molybdopterin binding domain"/>
    <property type="match status" value="4"/>
</dbReference>
<proteinExistence type="predicted"/>
<evidence type="ECO:0000313" key="4">
    <source>
        <dbReference type="EMBL" id="MFG1706253.1"/>
    </source>
</evidence>
<keyword evidence="5" id="KW-1185">Reference proteome</keyword>
<evidence type="ECO:0000259" key="3">
    <source>
        <dbReference type="SMART" id="SM01008"/>
    </source>
</evidence>
<keyword evidence="1" id="KW-0500">Molybdenum</keyword>
<dbReference type="PANTHER" id="PTHR11908">
    <property type="entry name" value="XANTHINE DEHYDROGENASE"/>
    <property type="match status" value="1"/>
</dbReference>
<organism evidence="4 5">
    <name type="scientific">Nonomuraea marmarensis</name>
    <dbReference type="NCBI Taxonomy" id="3351344"/>
    <lineage>
        <taxon>Bacteria</taxon>
        <taxon>Bacillati</taxon>
        <taxon>Actinomycetota</taxon>
        <taxon>Actinomycetes</taxon>
        <taxon>Streptosporangiales</taxon>
        <taxon>Streptosporangiaceae</taxon>
        <taxon>Nonomuraea</taxon>
    </lineage>
</organism>
<dbReference type="InterPro" id="IPR008274">
    <property type="entry name" value="AldOxase/xan_DH_MoCoBD1"/>
</dbReference>
<dbReference type="Pfam" id="PF20256">
    <property type="entry name" value="MoCoBD_2"/>
    <property type="match status" value="1"/>
</dbReference>
<accession>A0ABW7AJC7</accession>
<dbReference type="Pfam" id="PF01315">
    <property type="entry name" value="Ald_Xan_dh_C"/>
    <property type="match status" value="1"/>
</dbReference>
<dbReference type="Proteomes" id="UP001603978">
    <property type="component" value="Unassembled WGS sequence"/>
</dbReference>
<dbReference type="Gene3D" id="3.90.1170.50">
    <property type="entry name" value="Aldehyde oxidase/xanthine dehydrogenase, a/b hammerhead"/>
    <property type="match status" value="1"/>
</dbReference>
<dbReference type="SUPFAM" id="SSF56003">
    <property type="entry name" value="Molybdenum cofactor-binding domain"/>
    <property type="match status" value="1"/>
</dbReference>
<dbReference type="SMART" id="SM01008">
    <property type="entry name" value="Ald_Xan_dh_C"/>
    <property type="match status" value="1"/>
</dbReference>
<dbReference type="InterPro" id="IPR000674">
    <property type="entry name" value="Ald_Oxase/Xan_DH_a/b"/>
</dbReference>
<dbReference type="EMBL" id="JBICRM010000014">
    <property type="protein sequence ID" value="MFG1706253.1"/>
    <property type="molecule type" value="Genomic_DNA"/>
</dbReference>
<dbReference type="InterPro" id="IPR046867">
    <property type="entry name" value="AldOxase/xan_DH_MoCoBD2"/>
</dbReference>
<reference evidence="4 5" key="1">
    <citation type="submission" date="2024-10" db="EMBL/GenBank/DDBJ databases">
        <authorList>
            <person name="Topkara A.R."/>
            <person name="Saygin H."/>
        </authorList>
    </citation>
    <scope>NUCLEOTIDE SEQUENCE [LARGE SCALE GENOMIC DNA]</scope>
    <source>
        <strain evidence="4 5">M3C6</strain>
    </source>
</reference>
<keyword evidence="2" id="KW-0560">Oxidoreductase</keyword>
<sequence length="736" mass="77468">MTIIERAGLVGAGVDRVDGPLKVTGAAHYPNDFSFPDMAYAALVRATIPAGRVSHLDTSAAERAPGVLAVLTHLNAPKLESGPPSFLRTPPPPLQDDRIRYYGQYVAVVVAGTAEQASAAARRIEIGYERAEPVLEIDDPRAERITNPWGMDANRGDAQAALGAADVVIDATYTTAENTNNPLGLFATVAAWDGDALTVHDSTQWPTQVRATLAKVFGVPEAGVRVLVPYVGGGFGAGLRVWPHVILAALAAREAGRPVKLVLTRPEMFTGIGHRPATVQRVRIGATRDGRLTAIDQESLSTVSIEGDNIEPCAAGATSAYACPNVSTRDRQVRLNIPWTSSMRAPGEAQGNFALESAVDELSYSLGLDPLELRLRNYAEVHPQYGLPWSSKALRECYEVGAERFGWSRRPARPGSMRDGDWLVGYGMAGISYFWYQAPCQARATVRGDGTAYVRSAVTDIGTGTYTVMTQLSAEFLGLDPGLVTFDLGDTSMPPGPQAGGSGLTAALGTAVHAACRNLVRAFLDTLAGDPASPLAGCGVDDVTVAGGRIHRNGEPERGESYTRILAAQGLAELSADGDSAPPRPQDAGMAPAGPFGARFVEVRVDPDLGLLRVARVVSAIDGGRILNEKLARSQIIGGTVGGIGMAMFEDTVTDPGTGRVANATFGDYLVAVNADVPDMEVTFVGEPDRYNPVGVKGVGEIGLVGMAAAIANAVYHATGRRIRSVPITIDQLLAA</sequence>
<evidence type="ECO:0000256" key="1">
    <source>
        <dbReference type="ARBA" id="ARBA00022505"/>
    </source>
</evidence>
<protein>
    <submittedName>
        <fullName evidence="4">Xanthine dehydrogenase family protein molybdopterin-binding subunit</fullName>
    </submittedName>
</protein>
<feature type="domain" description="Aldehyde oxidase/xanthine dehydrogenase a/b hammerhead" evidence="3">
    <location>
        <begin position="24"/>
        <end position="132"/>
    </location>
</feature>